<dbReference type="OrthoDB" id="10252171at2759"/>
<dbReference type="InterPro" id="IPR045269">
    <property type="entry name" value="Atg1-like"/>
</dbReference>
<evidence type="ECO:0000256" key="1">
    <source>
        <dbReference type="ARBA" id="ARBA00004623"/>
    </source>
</evidence>
<dbReference type="Gene3D" id="1.10.510.10">
    <property type="entry name" value="Transferase(Phosphotransferase) domain 1"/>
    <property type="match status" value="1"/>
</dbReference>
<sequence length="353" mass="40489">MAPTSDLVRDSRLRTRFYSGHTHHTYYVSGITARQRTVKREERWQRCRSLGSGAFGTVWLEKLVSDDAEAKQRAVKEIRKNSHRSNTIDYSRELEAIAKFSHEKYERCFVRSFGWYESGESVFIAMEYFPYGDLEEYISSPLPELEVQQIAFQILEGIAFMHENGFAHRDLKPTVRPLYTLNILVKSKGPEWWVKIGDFGISKRAEEGLTALRTLNGTPEFMAPEMLVQLGLLDMENLPVSDRYTVAVDIWSLGEITFRALTGESPFPIRQLGPYAKGMTTFPVEALQSHNVSTAGRDFVRSLMAPLPRDRLTAKDATTHDWLESQRPSSARSSLEIQRLWLLLVILLLEYLC</sequence>
<keyword evidence="5" id="KW-1185">Reference proteome</keyword>
<dbReference type="SUPFAM" id="SSF56112">
    <property type="entry name" value="Protein kinase-like (PK-like)"/>
    <property type="match status" value="1"/>
</dbReference>
<keyword evidence="4" id="KW-0418">Kinase</keyword>
<dbReference type="Gene3D" id="3.30.200.20">
    <property type="entry name" value="Phosphorylase Kinase, domain 1"/>
    <property type="match status" value="1"/>
</dbReference>
<dbReference type="GO" id="GO:0034045">
    <property type="term" value="C:phagophore assembly site membrane"/>
    <property type="evidence" value="ECO:0007669"/>
    <property type="project" value="UniProtKB-SubCell"/>
</dbReference>
<accession>A0A8E2J8Y0</accession>
<evidence type="ECO:0000313" key="5">
    <source>
        <dbReference type="Proteomes" id="UP000250266"/>
    </source>
</evidence>
<evidence type="ECO:0000259" key="3">
    <source>
        <dbReference type="PROSITE" id="PS50011"/>
    </source>
</evidence>
<dbReference type="AlphaFoldDB" id="A0A8E2J8Y0"/>
<feature type="domain" description="Protein kinase" evidence="3">
    <location>
        <begin position="44"/>
        <end position="323"/>
    </location>
</feature>
<comment type="subcellular location">
    <subcellularLocation>
        <location evidence="1">Preautophagosomal structure membrane</location>
        <topology evidence="1">Peripheral membrane protein</topology>
    </subcellularLocation>
</comment>
<name>A0A8E2J8Y0_9PEZI</name>
<dbReference type="PROSITE" id="PS50011">
    <property type="entry name" value="PROTEIN_KINASE_DOM"/>
    <property type="match status" value="1"/>
</dbReference>
<protein>
    <recommendedName>
        <fullName evidence="2">Autophagy-related protein 1</fullName>
    </recommendedName>
</protein>
<evidence type="ECO:0000256" key="2">
    <source>
        <dbReference type="ARBA" id="ARBA00030237"/>
    </source>
</evidence>
<dbReference type="GO" id="GO:0005524">
    <property type="term" value="F:ATP binding"/>
    <property type="evidence" value="ECO:0007669"/>
    <property type="project" value="InterPro"/>
</dbReference>
<dbReference type="InterPro" id="IPR011009">
    <property type="entry name" value="Kinase-like_dom_sf"/>
</dbReference>
<evidence type="ECO:0000313" key="4">
    <source>
        <dbReference type="EMBL" id="OCK73637.1"/>
    </source>
</evidence>
<organism evidence="4 5">
    <name type="scientific">Lepidopterella palustris CBS 459.81</name>
    <dbReference type="NCBI Taxonomy" id="1314670"/>
    <lineage>
        <taxon>Eukaryota</taxon>
        <taxon>Fungi</taxon>
        <taxon>Dikarya</taxon>
        <taxon>Ascomycota</taxon>
        <taxon>Pezizomycotina</taxon>
        <taxon>Dothideomycetes</taxon>
        <taxon>Pleosporomycetidae</taxon>
        <taxon>Mytilinidiales</taxon>
        <taxon>Argynnaceae</taxon>
        <taxon>Lepidopterella</taxon>
    </lineage>
</organism>
<dbReference type="InterPro" id="IPR000719">
    <property type="entry name" value="Prot_kinase_dom"/>
</dbReference>
<dbReference type="Proteomes" id="UP000250266">
    <property type="component" value="Unassembled WGS sequence"/>
</dbReference>
<dbReference type="Pfam" id="PF00069">
    <property type="entry name" value="Pkinase"/>
    <property type="match status" value="1"/>
</dbReference>
<dbReference type="GO" id="GO:0010506">
    <property type="term" value="P:regulation of autophagy"/>
    <property type="evidence" value="ECO:0007669"/>
    <property type="project" value="InterPro"/>
</dbReference>
<reference evidence="4 5" key="1">
    <citation type="journal article" date="2016" name="Nat. Commun.">
        <title>Ectomycorrhizal ecology is imprinted in the genome of the dominant symbiotic fungus Cenococcum geophilum.</title>
        <authorList>
            <consortium name="DOE Joint Genome Institute"/>
            <person name="Peter M."/>
            <person name="Kohler A."/>
            <person name="Ohm R.A."/>
            <person name="Kuo A."/>
            <person name="Krutzmann J."/>
            <person name="Morin E."/>
            <person name="Arend M."/>
            <person name="Barry K.W."/>
            <person name="Binder M."/>
            <person name="Choi C."/>
            <person name="Clum A."/>
            <person name="Copeland A."/>
            <person name="Grisel N."/>
            <person name="Haridas S."/>
            <person name="Kipfer T."/>
            <person name="LaButti K."/>
            <person name="Lindquist E."/>
            <person name="Lipzen A."/>
            <person name="Maire R."/>
            <person name="Meier B."/>
            <person name="Mihaltcheva S."/>
            <person name="Molinier V."/>
            <person name="Murat C."/>
            <person name="Poggeler S."/>
            <person name="Quandt C.A."/>
            <person name="Sperisen C."/>
            <person name="Tritt A."/>
            <person name="Tisserant E."/>
            <person name="Crous P.W."/>
            <person name="Henrissat B."/>
            <person name="Nehls U."/>
            <person name="Egli S."/>
            <person name="Spatafora J.W."/>
            <person name="Grigoriev I.V."/>
            <person name="Martin F.M."/>
        </authorList>
    </citation>
    <scope>NUCLEOTIDE SEQUENCE [LARGE SCALE GENOMIC DNA]</scope>
    <source>
        <strain evidence="4 5">CBS 459.81</strain>
    </source>
</reference>
<keyword evidence="4" id="KW-0808">Transferase</keyword>
<proteinExistence type="predicted"/>
<gene>
    <name evidence="4" type="ORF">K432DRAFT_312361</name>
</gene>
<dbReference type="EMBL" id="KV745699">
    <property type="protein sequence ID" value="OCK73637.1"/>
    <property type="molecule type" value="Genomic_DNA"/>
</dbReference>
<dbReference type="PANTHER" id="PTHR24348">
    <property type="entry name" value="SERINE/THREONINE-PROTEIN KINASE UNC-51-RELATED"/>
    <property type="match status" value="1"/>
</dbReference>
<dbReference type="GO" id="GO:0004674">
    <property type="term" value="F:protein serine/threonine kinase activity"/>
    <property type="evidence" value="ECO:0007669"/>
    <property type="project" value="InterPro"/>
</dbReference>